<comment type="similarity">
    <text evidence="2 13">Belongs to the cytidylate kinase family. Type 1 subfamily.</text>
</comment>
<evidence type="ECO:0000256" key="5">
    <source>
        <dbReference type="ARBA" id="ARBA00022741"/>
    </source>
</evidence>
<dbReference type="CDD" id="cd02020">
    <property type="entry name" value="CMPK"/>
    <property type="match status" value="1"/>
</dbReference>
<comment type="subcellular location">
    <subcellularLocation>
        <location evidence="13">Cytoplasm</location>
    </subcellularLocation>
</comment>
<evidence type="ECO:0000256" key="3">
    <source>
        <dbReference type="ARBA" id="ARBA00022679"/>
    </source>
</evidence>
<dbReference type="GO" id="GO:0022627">
    <property type="term" value="C:cytosolic small ribosomal subunit"/>
    <property type="evidence" value="ECO:0007669"/>
    <property type="project" value="TreeGrafter"/>
</dbReference>
<reference evidence="16 17" key="1">
    <citation type="journal article" date="2011" name="Stand. Genomic Sci.">
        <title>Complete genome sequence of Treponema succinifaciens type strain (6091).</title>
        <authorList>
            <person name="Han C."/>
            <person name="Gronow S."/>
            <person name="Teshima H."/>
            <person name="Lapidus A."/>
            <person name="Nolan M."/>
            <person name="Lucas S."/>
            <person name="Hammon N."/>
            <person name="Deshpande S."/>
            <person name="Cheng J.F."/>
            <person name="Zeytun A."/>
            <person name="Tapia R."/>
            <person name="Goodwin L."/>
            <person name="Pitluck S."/>
            <person name="Liolios K."/>
            <person name="Pagani I."/>
            <person name="Ivanova N."/>
            <person name="Mavromatis K."/>
            <person name="Mikhailova N."/>
            <person name="Huntemann M."/>
            <person name="Pati A."/>
            <person name="Chen A."/>
            <person name="Palaniappan K."/>
            <person name="Land M."/>
            <person name="Hauser L."/>
            <person name="Brambilla E.M."/>
            <person name="Rohde M."/>
            <person name="Goker M."/>
            <person name="Woyke T."/>
            <person name="Bristow J."/>
            <person name="Eisen J.A."/>
            <person name="Markowitz V."/>
            <person name="Hugenholtz P."/>
            <person name="Kyrpides N.C."/>
            <person name="Klenk H.P."/>
            <person name="Detter J.C."/>
        </authorList>
    </citation>
    <scope>NUCLEOTIDE SEQUENCE [LARGE SCALE GENOMIC DNA]</scope>
    <source>
        <strain evidence="17">ATCC 33096 / DSM 2489 / 6091</strain>
    </source>
</reference>
<dbReference type="InterPro" id="IPR003029">
    <property type="entry name" value="S1_domain"/>
</dbReference>
<sequence length="781" mass="86698">MVVAIDGPAGTGKSTVAGKVAKDLNLTYLNSGSFYRALTLALLDSGINLDDEKSVVDFAKKQRLDYVNARLILNGKDVDDLLHQDKVDANVSKVSSFVELRHFVNSRMRQIVKSLSIICEGRDMTTVVFPDAEFKFYLDASIDVQAKRRFDQGVSGLSLEEIKAAIIKRDEMDRNKAEGSLKKAKDAFYIDTSDLTINDVCAIIESKIKSKGFAMEKEVEKNGAQGSDNIYTQLEASINNMEPVEDGANVKATVVQVTDDIVFVDVNCKSEGKIPVSEFAGNLPKEGDVITVYLVSQFGKNGPIVSKQKADEKRLWEELKVASEQKTPVEGVISSVTKGGYMVNLGGGISAFLPISQADAQKVEKEDKLIGVKSKFYVERLYSNGKRNVVVNRRKYLEEQINENRDKFFETVKIGDTVKGVVKSFTSFGAFIDLGGFDGLLHINDMSWGHVTRPKDFVKKGQEIELKVIRLDPEGKRINLSLKHFTEDPWVHFEEKYHVNDIVKGKVTKVPDFGAFIELEEGIEGLAHISEFSWTKKINKPSDMVKEGDEVECMILGYDIQGGRVSLGLKQVTENPWDSIADKYPVGTKISGKVVKIANSGAFVQLEEGIDAFLAGEDLSWTKKIKHPGSEIKVDQPLDVVVLDCDPENHRIRVGVKQLTDNPWKAFAEEYRVGGTLAGEVTSINDFGIFVKAPNGIEGLVNKANLSDDRDVPFEEAVKKYNVGDKVNVYVVSIDVDKERVAFSVKEYKRAQDRAEISQYMSSSNDDRAYTIGDSVKSHEE</sequence>
<dbReference type="STRING" id="869209.Tresu_1806"/>
<dbReference type="SUPFAM" id="SSF52540">
    <property type="entry name" value="P-loop containing nucleoside triphosphate hydrolases"/>
    <property type="match status" value="1"/>
</dbReference>
<dbReference type="InterPro" id="IPR027417">
    <property type="entry name" value="P-loop_NTPase"/>
</dbReference>
<evidence type="ECO:0000256" key="10">
    <source>
        <dbReference type="ARBA" id="ARBA00023274"/>
    </source>
</evidence>
<dbReference type="Pfam" id="PF00575">
    <property type="entry name" value="S1"/>
    <property type="match status" value="5"/>
</dbReference>
<gene>
    <name evidence="13" type="primary">cmk</name>
    <name evidence="16" type="ordered locus">Tresu_1806</name>
</gene>
<comment type="catalytic activity">
    <reaction evidence="12 13">
        <text>CMP + ATP = CDP + ADP</text>
        <dbReference type="Rhea" id="RHEA:11600"/>
        <dbReference type="ChEBI" id="CHEBI:30616"/>
        <dbReference type="ChEBI" id="CHEBI:58069"/>
        <dbReference type="ChEBI" id="CHEBI:60377"/>
        <dbReference type="ChEBI" id="CHEBI:456216"/>
        <dbReference type="EC" id="2.7.4.25"/>
    </reaction>
</comment>
<dbReference type="InterPro" id="IPR050437">
    <property type="entry name" value="Ribos_protein_bS1-like"/>
</dbReference>
<dbReference type="NCBIfam" id="NF004952">
    <property type="entry name" value="PRK06299.1-2"/>
    <property type="match status" value="1"/>
</dbReference>
<evidence type="ECO:0000256" key="6">
    <source>
        <dbReference type="ARBA" id="ARBA00022777"/>
    </source>
</evidence>
<keyword evidence="8" id="KW-0694">RNA-binding</keyword>
<keyword evidence="17" id="KW-1185">Reference proteome</keyword>
<protein>
    <recommendedName>
        <fullName evidence="13">Cytidylate kinase</fullName>
        <shortName evidence="13">CK</shortName>
        <ecNumber evidence="13">2.7.4.25</ecNumber>
    </recommendedName>
    <alternativeName>
        <fullName evidence="13">Cytidine monophosphate kinase</fullName>
        <shortName evidence="13">CMP kinase</shortName>
    </alternativeName>
</protein>
<dbReference type="GO" id="GO:0036431">
    <property type="term" value="F:dCMP kinase activity"/>
    <property type="evidence" value="ECO:0007669"/>
    <property type="project" value="InterPro"/>
</dbReference>
<feature type="domain" description="S1 motif" evidence="15">
    <location>
        <begin position="415"/>
        <end position="483"/>
    </location>
</feature>
<evidence type="ECO:0000256" key="7">
    <source>
        <dbReference type="ARBA" id="ARBA00022840"/>
    </source>
</evidence>
<evidence type="ECO:0000256" key="13">
    <source>
        <dbReference type="HAMAP-Rule" id="MF_00238"/>
    </source>
</evidence>
<evidence type="ECO:0000256" key="14">
    <source>
        <dbReference type="SAM" id="MobiDB-lite"/>
    </source>
</evidence>
<keyword evidence="4" id="KW-0677">Repeat</keyword>
<feature type="region of interest" description="Disordered" evidence="14">
    <location>
        <begin position="762"/>
        <end position="781"/>
    </location>
</feature>
<keyword evidence="10" id="KW-0687">Ribonucleoprotein</keyword>
<evidence type="ECO:0000256" key="11">
    <source>
        <dbReference type="ARBA" id="ARBA00047615"/>
    </source>
</evidence>
<keyword evidence="9" id="KW-0689">Ribosomal protein</keyword>
<reference evidence="17" key="2">
    <citation type="submission" date="2011-04" db="EMBL/GenBank/DDBJ databases">
        <title>The complete genome of chromosome of Treponema succinifaciens DSM 2489.</title>
        <authorList>
            <person name="Lucas S."/>
            <person name="Copeland A."/>
            <person name="Lapidus A."/>
            <person name="Bruce D."/>
            <person name="Goodwin L."/>
            <person name="Pitluck S."/>
            <person name="Peters L."/>
            <person name="Kyrpides N."/>
            <person name="Mavromatis K."/>
            <person name="Ivanova N."/>
            <person name="Ovchinnikova G."/>
            <person name="Teshima H."/>
            <person name="Detter J.C."/>
            <person name="Tapia R."/>
            <person name="Han C."/>
            <person name="Land M."/>
            <person name="Hauser L."/>
            <person name="Markowitz V."/>
            <person name="Cheng J.-F."/>
            <person name="Hugenholtz P."/>
            <person name="Woyke T."/>
            <person name="Wu D."/>
            <person name="Gronow S."/>
            <person name="Wellnitz S."/>
            <person name="Brambilla E."/>
            <person name="Klenk H.-P."/>
            <person name="Eisen J.A."/>
        </authorList>
    </citation>
    <scope>NUCLEOTIDE SEQUENCE [LARGE SCALE GENOMIC DNA]</scope>
    <source>
        <strain evidence="17">ATCC 33096 / DSM 2489 / 6091</strain>
    </source>
</reference>
<dbReference type="PROSITE" id="PS50126">
    <property type="entry name" value="S1"/>
    <property type="match status" value="6"/>
</dbReference>
<feature type="domain" description="S1 motif" evidence="15">
    <location>
        <begin position="587"/>
        <end position="657"/>
    </location>
</feature>
<dbReference type="PANTHER" id="PTHR10724">
    <property type="entry name" value="30S RIBOSOMAL PROTEIN S1"/>
    <property type="match status" value="1"/>
</dbReference>
<dbReference type="CDD" id="cd05688">
    <property type="entry name" value="S1_RPS1_repeat_ec3"/>
    <property type="match status" value="1"/>
</dbReference>
<proteinExistence type="inferred from homology"/>
<dbReference type="RefSeq" id="WP_013701978.1">
    <property type="nucleotide sequence ID" value="NC_015385.1"/>
</dbReference>
<feature type="domain" description="S1 motif" evidence="15">
    <location>
        <begin position="500"/>
        <end position="570"/>
    </location>
</feature>
<dbReference type="HAMAP" id="MF_00238">
    <property type="entry name" value="Cytidyl_kinase_type1"/>
    <property type="match status" value="1"/>
</dbReference>
<keyword evidence="5 13" id="KW-0547">Nucleotide-binding</keyword>
<accession>F2NVX0</accession>
<dbReference type="GO" id="GO:0036430">
    <property type="term" value="F:CMP kinase activity"/>
    <property type="evidence" value="ECO:0007669"/>
    <property type="project" value="RHEA"/>
</dbReference>
<keyword evidence="13" id="KW-0963">Cytoplasm</keyword>
<organism evidence="16 17">
    <name type="scientific">Treponema succinifaciens (strain ATCC 33096 / DSM 2489 / 6091)</name>
    <dbReference type="NCBI Taxonomy" id="869209"/>
    <lineage>
        <taxon>Bacteria</taxon>
        <taxon>Pseudomonadati</taxon>
        <taxon>Spirochaetota</taxon>
        <taxon>Spirochaetia</taxon>
        <taxon>Spirochaetales</taxon>
        <taxon>Treponemataceae</taxon>
        <taxon>Treponema</taxon>
    </lineage>
</organism>
<dbReference type="GO" id="GO:0006412">
    <property type="term" value="P:translation"/>
    <property type="evidence" value="ECO:0007669"/>
    <property type="project" value="InterPro"/>
</dbReference>
<name>F2NVX0_TRES6</name>
<dbReference type="FunFam" id="2.40.50.140:FF:000011">
    <property type="entry name" value="30S ribosomal protein S1"/>
    <property type="match status" value="1"/>
</dbReference>
<dbReference type="NCBIfam" id="TIGR00017">
    <property type="entry name" value="cmk"/>
    <property type="match status" value="1"/>
</dbReference>
<evidence type="ECO:0000256" key="12">
    <source>
        <dbReference type="ARBA" id="ARBA00048478"/>
    </source>
</evidence>
<dbReference type="InterPro" id="IPR003136">
    <property type="entry name" value="Cytidylate_kin"/>
</dbReference>
<dbReference type="InterPro" id="IPR000110">
    <property type="entry name" value="Ribosomal_bS1"/>
</dbReference>
<dbReference type="KEGG" id="tsu:Tresu_1806"/>
<dbReference type="GO" id="GO:0003735">
    <property type="term" value="F:structural constituent of ribosome"/>
    <property type="evidence" value="ECO:0007669"/>
    <property type="project" value="InterPro"/>
</dbReference>
<dbReference type="InterPro" id="IPR011994">
    <property type="entry name" value="Cytidylate_kinase_dom"/>
</dbReference>
<keyword evidence="6 13" id="KW-0418">Kinase</keyword>
<dbReference type="Pfam" id="PF02224">
    <property type="entry name" value="Cytidylate_kin"/>
    <property type="match status" value="1"/>
</dbReference>
<evidence type="ECO:0000313" key="17">
    <source>
        <dbReference type="Proteomes" id="UP000006852"/>
    </source>
</evidence>
<dbReference type="CDD" id="cd04465">
    <property type="entry name" value="S1_RPS1_repeat_ec2_hs2"/>
    <property type="match status" value="1"/>
</dbReference>
<comment type="similarity">
    <text evidence="1">Belongs to the bacterial ribosomal protein bS1 family.</text>
</comment>
<dbReference type="GO" id="GO:0005524">
    <property type="term" value="F:ATP binding"/>
    <property type="evidence" value="ECO:0007669"/>
    <property type="project" value="UniProtKB-UniRule"/>
</dbReference>
<feature type="binding site" evidence="13">
    <location>
        <begin position="7"/>
        <end position="15"/>
    </location>
    <ligand>
        <name>ATP</name>
        <dbReference type="ChEBI" id="CHEBI:30616"/>
    </ligand>
</feature>
<dbReference type="AlphaFoldDB" id="F2NVX0"/>
<dbReference type="OrthoDB" id="9804077at2"/>
<dbReference type="InterPro" id="IPR012340">
    <property type="entry name" value="NA-bd_OB-fold"/>
</dbReference>
<dbReference type="Proteomes" id="UP000006852">
    <property type="component" value="Chromosome"/>
</dbReference>
<evidence type="ECO:0000313" key="16">
    <source>
        <dbReference type="EMBL" id="AEB14697.1"/>
    </source>
</evidence>
<feature type="domain" description="S1 motif" evidence="15">
    <location>
        <begin position="247"/>
        <end position="309"/>
    </location>
</feature>
<dbReference type="GO" id="GO:0006220">
    <property type="term" value="P:pyrimidine nucleotide metabolic process"/>
    <property type="evidence" value="ECO:0007669"/>
    <property type="project" value="UniProtKB-UniRule"/>
</dbReference>
<comment type="catalytic activity">
    <reaction evidence="11 13">
        <text>dCMP + ATP = dCDP + ADP</text>
        <dbReference type="Rhea" id="RHEA:25094"/>
        <dbReference type="ChEBI" id="CHEBI:30616"/>
        <dbReference type="ChEBI" id="CHEBI:57566"/>
        <dbReference type="ChEBI" id="CHEBI:58593"/>
        <dbReference type="ChEBI" id="CHEBI:456216"/>
        <dbReference type="EC" id="2.7.4.25"/>
    </reaction>
</comment>
<evidence type="ECO:0000256" key="1">
    <source>
        <dbReference type="ARBA" id="ARBA00006767"/>
    </source>
</evidence>
<dbReference type="GeneID" id="302998947"/>
<dbReference type="eggNOG" id="COG0283">
    <property type="taxonomic scope" value="Bacteria"/>
</dbReference>
<dbReference type="HOGENOM" id="CLU_015805_1_1_12"/>
<dbReference type="eggNOG" id="COG0539">
    <property type="taxonomic scope" value="Bacteria"/>
</dbReference>
<dbReference type="GO" id="GO:0003729">
    <property type="term" value="F:mRNA binding"/>
    <property type="evidence" value="ECO:0007669"/>
    <property type="project" value="TreeGrafter"/>
</dbReference>
<dbReference type="Gene3D" id="3.40.50.300">
    <property type="entry name" value="P-loop containing nucleotide triphosphate hydrolases"/>
    <property type="match status" value="1"/>
</dbReference>
<feature type="domain" description="S1 motif" evidence="15">
    <location>
        <begin position="326"/>
        <end position="394"/>
    </location>
</feature>
<evidence type="ECO:0000256" key="9">
    <source>
        <dbReference type="ARBA" id="ARBA00022980"/>
    </source>
</evidence>
<dbReference type="SUPFAM" id="SSF50249">
    <property type="entry name" value="Nucleic acid-binding proteins"/>
    <property type="match status" value="6"/>
</dbReference>
<evidence type="ECO:0000259" key="15">
    <source>
        <dbReference type="PROSITE" id="PS50126"/>
    </source>
</evidence>
<dbReference type="Gene3D" id="2.40.50.140">
    <property type="entry name" value="Nucleic acid-binding proteins"/>
    <property type="match status" value="6"/>
</dbReference>
<keyword evidence="3 13" id="KW-0808">Transferase</keyword>
<dbReference type="PRINTS" id="PR00681">
    <property type="entry name" value="RIBOSOMALS1"/>
</dbReference>
<dbReference type="NCBIfam" id="TIGR00717">
    <property type="entry name" value="rpsA"/>
    <property type="match status" value="1"/>
</dbReference>
<keyword evidence="7 13" id="KW-0067">ATP-binding</keyword>
<evidence type="ECO:0000256" key="2">
    <source>
        <dbReference type="ARBA" id="ARBA00009427"/>
    </source>
</evidence>
<evidence type="ECO:0000256" key="8">
    <source>
        <dbReference type="ARBA" id="ARBA00022884"/>
    </source>
</evidence>
<dbReference type="PANTHER" id="PTHR10724:SF7">
    <property type="entry name" value="SMALL RIBOSOMAL SUBUNIT PROTEIN BS1C"/>
    <property type="match status" value="1"/>
</dbReference>
<dbReference type="EMBL" id="CP002631">
    <property type="protein sequence ID" value="AEB14697.1"/>
    <property type="molecule type" value="Genomic_DNA"/>
</dbReference>
<dbReference type="SMART" id="SM00316">
    <property type="entry name" value="S1"/>
    <property type="match status" value="6"/>
</dbReference>
<evidence type="ECO:0000256" key="4">
    <source>
        <dbReference type="ARBA" id="ARBA00022737"/>
    </source>
</evidence>
<feature type="domain" description="S1 motif" evidence="15">
    <location>
        <begin position="674"/>
        <end position="746"/>
    </location>
</feature>
<dbReference type="EC" id="2.7.4.25" evidence="13"/>
<dbReference type="InterPro" id="IPR035104">
    <property type="entry name" value="Ribosomal_protein_S1-like"/>
</dbReference>